<proteinExistence type="predicted"/>
<sequence length="36" mass="4365">LPGLWTHHNLWQKKENTLPFQELAVLYHQLIHRFGV</sequence>
<reference evidence="1 2" key="1">
    <citation type="submission" date="2015-01" db="EMBL/GenBank/DDBJ databases">
        <title>Evolution of Trichinella species and genotypes.</title>
        <authorList>
            <person name="Korhonen P.K."/>
            <person name="Edoardo P."/>
            <person name="Giuseppe L.R."/>
            <person name="Gasser R.B."/>
        </authorList>
    </citation>
    <scope>NUCLEOTIDE SEQUENCE [LARGE SCALE GENOMIC DNA]</scope>
    <source>
        <strain evidence="1">ISS3</strain>
    </source>
</reference>
<accession>A0A0V0Y654</accession>
<feature type="non-terminal residue" evidence="1">
    <location>
        <position position="36"/>
    </location>
</feature>
<keyword evidence="2" id="KW-1185">Reference proteome</keyword>
<gene>
    <name evidence="1" type="ORF">T01_3071</name>
</gene>
<protein>
    <submittedName>
        <fullName evidence="1">Uncharacterized protein</fullName>
    </submittedName>
</protein>
<feature type="non-terminal residue" evidence="1">
    <location>
        <position position="1"/>
    </location>
</feature>
<name>A0A0V0Y654_TRISP</name>
<dbReference type="InParanoid" id="A0A0V0Y654"/>
<evidence type="ECO:0000313" key="2">
    <source>
        <dbReference type="Proteomes" id="UP000054776"/>
    </source>
</evidence>
<dbReference type="EMBL" id="JYDH01006826">
    <property type="protein sequence ID" value="KRX95472.1"/>
    <property type="molecule type" value="Genomic_DNA"/>
</dbReference>
<dbReference type="Proteomes" id="UP000054776">
    <property type="component" value="Unassembled WGS sequence"/>
</dbReference>
<organism evidence="1 2">
    <name type="scientific">Trichinella spiralis</name>
    <name type="common">Trichina worm</name>
    <dbReference type="NCBI Taxonomy" id="6334"/>
    <lineage>
        <taxon>Eukaryota</taxon>
        <taxon>Metazoa</taxon>
        <taxon>Ecdysozoa</taxon>
        <taxon>Nematoda</taxon>
        <taxon>Enoplea</taxon>
        <taxon>Dorylaimia</taxon>
        <taxon>Trichinellida</taxon>
        <taxon>Trichinellidae</taxon>
        <taxon>Trichinella</taxon>
    </lineage>
</organism>
<dbReference type="AlphaFoldDB" id="A0A0V0Y654"/>
<comment type="caution">
    <text evidence="1">The sequence shown here is derived from an EMBL/GenBank/DDBJ whole genome shotgun (WGS) entry which is preliminary data.</text>
</comment>
<evidence type="ECO:0000313" key="1">
    <source>
        <dbReference type="EMBL" id="KRX95472.1"/>
    </source>
</evidence>